<gene>
    <name evidence="1" type="ORF">BGZ97_004704</name>
</gene>
<proteinExistence type="predicted"/>
<protein>
    <submittedName>
        <fullName evidence="1">Uncharacterized protein</fullName>
    </submittedName>
</protein>
<organism evidence="1 2">
    <name type="scientific">Linnemannia gamsii</name>
    <dbReference type="NCBI Taxonomy" id="64522"/>
    <lineage>
        <taxon>Eukaryota</taxon>
        <taxon>Fungi</taxon>
        <taxon>Fungi incertae sedis</taxon>
        <taxon>Mucoromycota</taxon>
        <taxon>Mortierellomycotina</taxon>
        <taxon>Mortierellomycetes</taxon>
        <taxon>Mortierellales</taxon>
        <taxon>Mortierellaceae</taxon>
        <taxon>Linnemannia</taxon>
    </lineage>
</organism>
<dbReference type="EMBL" id="JAAAIN010000022">
    <property type="protein sequence ID" value="KAG0322708.1"/>
    <property type="molecule type" value="Genomic_DNA"/>
</dbReference>
<sequence length="158" mass="16442">MPSPATISNAANHSNVIALKRCGRTTRNCASKVLAAAKLSNSATCWLTRVASPTSARSGATVISHNGACKWKLNAAAAKVGPNRRPQLSPELIVANAAMRFSGPDRCIAQVCAAGTMPATVRPYSARETTNPVTPQKALTTPVAIPHTTSAITAKLIR</sequence>
<name>A0A9P6RLZ8_9FUNG</name>
<evidence type="ECO:0000313" key="1">
    <source>
        <dbReference type="EMBL" id="KAG0322708.1"/>
    </source>
</evidence>
<accession>A0A9P6RLZ8</accession>
<dbReference type="AlphaFoldDB" id="A0A9P6RLZ8"/>
<evidence type="ECO:0000313" key="2">
    <source>
        <dbReference type="Proteomes" id="UP000823405"/>
    </source>
</evidence>
<comment type="caution">
    <text evidence="1">The sequence shown here is derived from an EMBL/GenBank/DDBJ whole genome shotgun (WGS) entry which is preliminary data.</text>
</comment>
<keyword evidence="2" id="KW-1185">Reference proteome</keyword>
<reference evidence="1" key="1">
    <citation type="journal article" date="2020" name="Fungal Divers.">
        <title>Resolving the Mortierellaceae phylogeny through synthesis of multi-gene phylogenetics and phylogenomics.</title>
        <authorList>
            <person name="Vandepol N."/>
            <person name="Liber J."/>
            <person name="Desiro A."/>
            <person name="Na H."/>
            <person name="Kennedy M."/>
            <person name="Barry K."/>
            <person name="Grigoriev I.V."/>
            <person name="Miller A.N."/>
            <person name="O'Donnell K."/>
            <person name="Stajich J.E."/>
            <person name="Bonito G."/>
        </authorList>
    </citation>
    <scope>NUCLEOTIDE SEQUENCE</scope>
    <source>
        <strain evidence="1">NVP60</strain>
    </source>
</reference>
<dbReference type="Proteomes" id="UP000823405">
    <property type="component" value="Unassembled WGS sequence"/>
</dbReference>